<sequence>MALIAISAAATFHLSVLSATQKPDTLLRPADIESTFRMARPSPNLEKGHETMRKMKFKFPRMVFPMSIVRANAAAPDELYQSGSSVVLSPTDSMIYRWRTNSSWPQCYLTGWVSPAEELFAGHKSYMSEGDVTAIEIWNVSAPADRKALKTMSWNTRPARISLLGTVNFTSRATQSRLGYLDAQELKAPTPRFDCLGDTEITVEVACAACRLEFEQIFSMPPLGFELMQLA</sequence>
<proteinExistence type="predicted"/>
<dbReference type="Proteomes" id="UP001221757">
    <property type="component" value="Unassembled WGS sequence"/>
</dbReference>
<gene>
    <name evidence="1" type="ORF">B0H17DRAFT_1032576</name>
</gene>
<evidence type="ECO:0000313" key="1">
    <source>
        <dbReference type="EMBL" id="KAJ7707396.1"/>
    </source>
</evidence>
<organism evidence="1 2">
    <name type="scientific">Mycena rosella</name>
    <name type="common">Pink bonnet</name>
    <name type="synonym">Agaricus rosellus</name>
    <dbReference type="NCBI Taxonomy" id="1033263"/>
    <lineage>
        <taxon>Eukaryota</taxon>
        <taxon>Fungi</taxon>
        <taxon>Dikarya</taxon>
        <taxon>Basidiomycota</taxon>
        <taxon>Agaricomycotina</taxon>
        <taxon>Agaricomycetes</taxon>
        <taxon>Agaricomycetidae</taxon>
        <taxon>Agaricales</taxon>
        <taxon>Marasmiineae</taxon>
        <taxon>Mycenaceae</taxon>
        <taxon>Mycena</taxon>
    </lineage>
</organism>
<comment type="caution">
    <text evidence="1">The sequence shown here is derived from an EMBL/GenBank/DDBJ whole genome shotgun (WGS) entry which is preliminary data.</text>
</comment>
<keyword evidence="2" id="KW-1185">Reference proteome</keyword>
<evidence type="ECO:0000313" key="2">
    <source>
        <dbReference type="Proteomes" id="UP001221757"/>
    </source>
</evidence>
<reference evidence="1" key="1">
    <citation type="submission" date="2023-03" db="EMBL/GenBank/DDBJ databases">
        <title>Massive genome expansion in bonnet fungi (Mycena s.s.) driven by repeated elements and novel gene families across ecological guilds.</title>
        <authorList>
            <consortium name="Lawrence Berkeley National Laboratory"/>
            <person name="Harder C.B."/>
            <person name="Miyauchi S."/>
            <person name="Viragh M."/>
            <person name="Kuo A."/>
            <person name="Thoen E."/>
            <person name="Andreopoulos B."/>
            <person name="Lu D."/>
            <person name="Skrede I."/>
            <person name="Drula E."/>
            <person name="Henrissat B."/>
            <person name="Morin E."/>
            <person name="Kohler A."/>
            <person name="Barry K."/>
            <person name="LaButti K."/>
            <person name="Morin E."/>
            <person name="Salamov A."/>
            <person name="Lipzen A."/>
            <person name="Mereny Z."/>
            <person name="Hegedus B."/>
            <person name="Baldrian P."/>
            <person name="Stursova M."/>
            <person name="Weitz H."/>
            <person name="Taylor A."/>
            <person name="Grigoriev I.V."/>
            <person name="Nagy L.G."/>
            <person name="Martin F."/>
            <person name="Kauserud H."/>
        </authorList>
    </citation>
    <scope>NUCLEOTIDE SEQUENCE</scope>
    <source>
        <strain evidence="1">CBHHK067</strain>
    </source>
</reference>
<protein>
    <submittedName>
        <fullName evidence="1">Uncharacterized protein</fullName>
    </submittedName>
</protein>
<name>A0AAD7GXB9_MYCRO</name>
<accession>A0AAD7GXB9</accession>
<dbReference type="AlphaFoldDB" id="A0AAD7GXB9"/>
<dbReference type="EMBL" id="JARKIE010000005">
    <property type="protein sequence ID" value="KAJ7707396.1"/>
    <property type="molecule type" value="Genomic_DNA"/>
</dbReference>